<name>G4ZFE7_PHYSP</name>
<dbReference type="AlphaFoldDB" id="G4ZFE7"/>
<dbReference type="Proteomes" id="UP000002640">
    <property type="component" value="Unassembled WGS sequence"/>
</dbReference>
<dbReference type="GeneID" id="20646215"/>
<proteinExistence type="predicted"/>
<dbReference type="EMBL" id="JH159154">
    <property type="protein sequence ID" value="EGZ17036.1"/>
    <property type="molecule type" value="Genomic_DNA"/>
</dbReference>
<gene>
    <name evidence="1" type="ORF">PHYSODRAFT_331066</name>
</gene>
<keyword evidence="2" id="KW-1185">Reference proteome</keyword>
<dbReference type="KEGG" id="psoj:PHYSODRAFT_331066"/>
<dbReference type="RefSeq" id="XP_009526094.1">
    <property type="nucleotide sequence ID" value="XM_009527799.1"/>
</dbReference>
<reference evidence="1 2" key="1">
    <citation type="journal article" date="2006" name="Science">
        <title>Phytophthora genome sequences uncover evolutionary origins and mechanisms of pathogenesis.</title>
        <authorList>
            <person name="Tyler B.M."/>
            <person name="Tripathy S."/>
            <person name="Zhang X."/>
            <person name="Dehal P."/>
            <person name="Jiang R.H."/>
            <person name="Aerts A."/>
            <person name="Arredondo F.D."/>
            <person name="Baxter L."/>
            <person name="Bensasson D."/>
            <person name="Beynon J.L."/>
            <person name="Chapman J."/>
            <person name="Damasceno C.M."/>
            <person name="Dorrance A.E."/>
            <person name="Dou D."/>
            <person name="Dickerman A.W."/>
            <person name="Dubchak I.L."/>
            <person name="Garbelotto M."/>
            <person name="Gijzen M."/>
            <person name="Gordon S.G."/>
            <person name="Govers F."/>
            <person name="Grunwald N.J."/>
            <person name="Huang W."/>
            <person name="Ivors K.L."/>
            <person name="Jones R.W."/>
            <person name="Kamoun S."/>
            <person name="Krampis K."/>
            <person name="Lamour K.H."/>
            <person name="Lee M.K."/>
            <person name="McDonald W.H."/>
            <person name="Medina M."/>
            <person name="Meijer H.J."/>
            <person name="Nordberg E.K."/>
            <person name="Maclean D.J."/>
            <person name="Ospina-Giraldo M.D."/>
            <person name="Morris P.F."/>
            <person name="Phuntumart V."/>
            <person name="Putnam N.H."/>
            <person name="Rash S."/>
            <person name="Rose J.K."/>
            <person name="Sakihama Y."/>
            <person name="Salamov A.A."/>
            <person name="Savidor A."/>
            <person name="Scheuring C.F."/>
            <person name="Smith B.M."/>
            <person name="Sobral B.W."/>
            <person name="Terry A."/>
            <person name="Torto-Alalibo T.A."/>
            <person name="Win J."/>
            <person name="Xu Z."/>
            <person name="Zhang H."/>
            <person name="Grigoriev I.V."/>
            <person name="Rokhsar D.S."/>
            <person name="Boore J.L."/>
        </authorList>
    </citation>
    <scope>NUCLEOTIDE SEQUENCE [LARGE SCALE GENOMIC DNA]</scope>
    <source>
        <strain evidence="1 2">P6497</strain>
    </source>
</reference>
<sequence length="219" mass="24808">MEALKLMAAVAHVDNSACAYLLMKHCGAFVGRDPDRAFEEHVSARFLLELFLEGRNNERTATYEDVLVRFLGVDQIRNPSDKYVKTLARIAALDSNSRPDKPGVDLKIPIRVYFRVYGRGSSGGVMEELADIRNAEKRIKREWEAFERDSEAIVVPSGAMRCRFVLEPMIASYEKYKISSELAQALDSMVARNVWFSQIMLSMTVKPELLANSRALKKI</sequence>
<dbReference type="InParanoid" id="G4ZFE7"/>
<evidence type="ECO:0000313" key="2">
    <source>
        <dbReference type="Proteomes" id="UP000002640"/>
    </source>
</evidence>
<evidence type="ECO:0000313" key="1">
    <source>
        <dbReference type="EMBL" id="EGZ17036.1"/>
    </source>
</evidence>
<protein>
    <submittedName>
        <fullName evidence="1">Uncharacterized protein</fullName>
    </submittedName>
</protein>
<organism evidence="1 2">
    <name type="scientific">Phytophthora sojae (strain P6497)</name>
    <name type="common">Soybean stem and root rot agent</name>
    <name type="synonym">Phytophthora megasperma f. sp. glycines</name>
    <dbReference type="NCBI Taxonomy" id="1094619"/>
    <lineage>
        <taxon>Eukaryota</taxon>
        <taxon>Sar</taxon>
        <taxon>Stramenopiles</taxon>
        <taxon>Oomycota</taxon>
        <taxon>Peronosporomycetes</taxon>
        <taxon>Peronosporales</taxon>
        <taxon>Peronosporaceae</taxon>
        <taxon>Phytophthora</taxon>
    </lineage>
</organism>
<accession>G4ZFE7</accession>